<reference evidence="2 3" key="1">
    <citation type="submission" date="2015-09" db="EMBL/GenBank/DDBJ databases">
        <title>Whole genome shotgun sequence assembly of Aphanizomenon flos-aquae UKL13.</title>
        <authorList>
            <person name="Driscoll C."/>
        </authorList>
    </citation>
    <scope>NUCLEOTIDE SEQUENCE [LARGE SCALE GENOMIC DNA]</scope>
    <source>
        <strain evidence="2">MDT13</strain>
    </source>
</reference>
<dbReference type="PATRIC" id="fig|1710894.3.peg.2810"/>
<name>A0A1B7VIB2_APHFL</name>
<dbReference type="EMBL" id="LJOY01000099">
    <property type="protein sequence ID" value="OBQ18446.1"/>
    <property type="molecule type" value="Genomic_DNA"/>
</dbReference>
<gene>
    <name evidence="2" type="ORF">AN481_18320</name>
</gene>
<keyword evidence="1" id="KW-0812">Transmembrane</keyword>
<feature type="transmembrane region" description="Helical" evidence="1">
    <location>
        <begin position="57"/>
        <end position="75"/>
    </location>
</feature>
<protein>
    <submittedName>
        <fullName evidence="2">Uncharacterized protein</fullName>
    </submittedName>
</protein>
<dbReference type="STRING" id="1803587.GCA_001593825_01631"/>
<evidence type="ECO:0000313" key="2">
    <source>
        <dbReference type="EMBL" id="OBQ18446.1"/>
    </source>
</evidence>
<sequence length="416" mass="47249">MAFRQKSRNNSSNNSRFTKIKNFIFTKYSLIFTAFNNHFLQQLPNLKKYLIRQQSSILVIILLAVLCIITIAAIAPGNHTFEGNLIFQEMSFTYNEPQPKVFLRNIKNIQELEKEGIQTLTFTGSFESQSLPEINKSNSLEIQLPEEKSKIIISPANSQTESDIKLEKLQLQPQTRITKLHYDFERQGLAFSLVPNSENHPNSLEISLGQKPVKVTVAGYKIPSLNLPKSPDDQEELEFIVTPDNPGLNLKIQKDTNLYLTLSKPPKKSELNRWFKGKIQTKDVKFTQLLKDGNDPKNDLEISTIIEGKIRMVEQDRDIKENQFLMGENSDKPLNIQVINNMQIIPEKKGIEARFSGKTKKIQIGLDQDFPVSSIQGSWLDGVLPRDAIIALFSFGAATVANLLSWLFANINSRKS</sequence>
<keyword evidence="1" id="KW-1133">Transmembrane helix</keyword>
<proteinExistence type="predicted"/>
<organism evidence="2 3">
    <name type="scientific">Aphanizomenon flos-aquae LD13</name>
    <dbReference type="NCBI Taxonomy" id="1710894"/>
    <lineage>
        <taxon>Bacteria</taxon>
        <taxon>Bacillati</taxon>
        <taxon>Cyanobacteriota</taxon>
        <taxon>Cyanophyceae</taxon>
        <taxon>Nostocales</taxon>
        <taxon>Aphanizomenonaceae</taxon>
        <taxon>Aphanizomenon</taxon>
    </lineage>
</organism>
<evidence type="ECO:0000313" key="3">
    <source>
        <dbReference type="Proteomes" id="UP000092382"/>
    </source>
</evidence>
<keyword evidence="1" id="KW-0472">Membrane</keyword>
<dbReference type="Proteomes" id="UP000092382">
    <property type="component" value="Unassembled WGS sequence"/>
</dbReference>
<comment type="caution">
    <text evidence="2">The sequence shown here is derived from an EMBL/GenBank/DDBJ whole genome shotgun (WGS) entry which is preliminary data.</text>
</comment>
<feature type="transmembrane region" description="Helical" evidence="1">
    <location>
        <begin position="388"/>
        <end position="409"/>
    </location>
</feature>
<accession>A0A1B7VIB2</accession>
<dbReference type="AlphaFoldDB" id="A0A1B7VIB2"/>
<evidence type="ECO:0000256" key="1">
    <source>
        <dbReference type="SAM" id="Phobius"/>
    </source>
</evidence>